<gene>
    <name evidence="1" type="ORF">GCM10009006_36760</name>
</gene>
<name>A0A830FS55_HALAR</name>
<sequence>MLIAFVDIKDTGFDDTGTVFPLTGEGQAQLAVNFAANDRD</sequence>
<accession>A0A830FS55</accession>
<dbReference type="AlphaFoldDB" id="A0A830FS55"/>
<evidence type="ECO:0000313" key="1">
    <source>
        <dbReference type="EMBL" id="GGM52229.1"/>
    </source>
</evidence>
<reference evidence="1" key="1">
    <citation type="journal article" date="2014" name="Int. J. Syst. Evol. Microbiol.">
        <title>Complete genome sequence of Corynebacterium casei LMG S-19264T (=DSM 44701T), isolated from a smear-ripened cheese.</title>
        <authorList>
            <consortium name="US DOE Joint Genome Institute (JGI-PGF)"/>
            <person name="Walter F."/>
            <person name="Albersmeier A."/>
            <person name="Kalinowski J."/>
            <person name="Ruckert C."/>
        </authorList>
    </citation>
    <scope>NUCLEOTIDE SEQUENCE</scope>
    <source>
        <strain evidence="1">JCM 15759</strain>
    </source>
</reference>
<dbReference type="EMBL" id="BMON01000009">
    <property type="protein sequence ID" value="GGM52229.1"/>
    <property type="molecule type" value="Genomic_DNA"/>
</dbReference>
<dbReference type="Proteomes" id="UP000656367">
    <property type="component" value="Unassembled WGS sequence"/>
</dbReference>
<reference evidence="1" key="2">
    <citation type="submission" date="2020-09" db="EMBL/GenBank/DDBJ databases">
        <authorList>
            <person name="Sun Q."/>
            <person name="Ohkuma M."/>
        </authorList>
    </citation>
    <scope>NUCLEOTIDE SEQUENCE</scope>
    <source>
        <strain evidence="1">JCM 15759</strain>
    </source>
</reference>
<proteinExistence type="predicted"/>
<organism evidence="1 2">
    <name type="scientific">Haloarcula argentinensis</name>
    <dbReference type="NCBI Taxonomy" id="43776"/>
    <lineage>
        <taxon>Archaea</taxon>
        <taxon>Methanobacteriati</taxon>
        <taxon>Methanobacteriota</taxon>
        <taxon>Stenosarchaea group</taxon>
        <taxon>Halobacteria</taxon>
        <taxon>Halobacteriales</taxon>
        <taxon>Haloarculaceae</taxon>
        <taxon>Haloarcula</taxon>
    </lineage>
</organism>
<comment type="caution">
    <text evidence="1">The sequence shown here is derived from an EMBL/GenBank/DDBJ whole genome shotgun (WGS) entry which is preliminary data.</text>
</comment>
<protein>
    <submittedName>
        <fullName evidence="1">Uncharacterized protein</fullName>
    </submittedName>
</protein>
<evidence type="ECO:0000313" key="2">
    <source>
        <dbReference type="Proteomes" id="UP000656367"/>
    </source>
</evidence>